<dbReference type="Gene3D" id="3.40.50.150">
    <property type="entry name" value="Vaccinia Virus protein VP39"/>
    <property type="match status" value="1"/>
</dbReference>
<feature type="domain" description="CheR-type methyltransferase" evidence="6">
    <location>
        <begin position="9"/>
        <end position="286"/>
    </location>
</feature>
<accession>A0AAW9S4M4</accession>
<dbReference type="InterPro" id="IPR036804">
    <property type="entry name" value="CheR_N_sf"/>
</dbReference>
<dbReference type="Proteomes" id="UP001403385">
    <property type="component" value="Unassembled WGS sequence"/>
</dbReference>
<protein>
    <recommendedName>
        <fullName evidence="2">protein-glutamate O-methyltransferase</fullName>
        <ecNumber evidence="2">2.1.1.80</ecNumber>
    </recommendedName>
</protein>
<proteinExistence type="predicted"/>
<dbReference type="AlphaFoldDB" id="A0AAW9S4M4"/>
<evidence type="ECO:0000259" key="6">
    <source>
        <dbReference type="PROSITE" id="PS50123"/>
    </source>
</evidence>
<dbReference type="SUPFAM" id="SSF47757">
    <property type="entry name" value="Chemotaxis receptor methyltransferase CheR, N-terminal domain"/>
    <property type="match status" value="1"/>
</dbReference>
<dbReference type="PANTHER" id="PTHR24422">
    <property type="entry name" value="CHEMOTAXIS PROTEIN METHYLTRANSFERASE"/>
    <property type="match status" value="1"/>
</dbReference>
<dbReference type="PROSITE" id="PS50123">
    <property type="entry name" value="CHER"/>
    <property type="match status" value="1"/>
</dbReference>
<keyword evidence="5" id="KW-0949">S-adenosyl-L-methionine</keyword>
<dbReference type="GO" id="GO:0032259">
    <property type="term" value="P:methylation"/>
    <property type="evidence" value="ECO:0007669"/>
    <property type="project" value="UniProtKB-KW"/>
</dbReference>
<keyword evidence="8" id="KW-1185">Reference proteome</keyword>
<dbReference type="InterPro" id="IPR022642">
    <property type="entry name" value="CheR_C"/>
</dbReference>
<dbReference type="InterPro" id="IPR029063">
    <property type="entry name" value="SAM-dependent_MTases_sf"/>
</dbReference>
<dbReference type="PRINTS" id="PR00996">
    <property type="entry name" value="CHERMTFRASE"/>
</dbReference>
<evidence type="ECO:0000313" key="7">
    <source>
        <dbReference type="EMBL" id="MEN7550150.1"/>
    </source>
</evidence>
<dbReference type="GO" id="GO:0008983">
    <property type="term" value="F:protein-glutamate O-methyltransferase activity"/>
    <property type="evidence" value="ECO:0007669"/>
    <property type="project" value="UniProtKB-EC"/>
</dbReference>
<keyword evidence="3" id="KW-0489">Methyltransferase</keyword>
<evidence type="ECO:0000313" key="8">
    <source>
        <dbReference type="Proteomes" id="UP001403385"/>
    </source>
</evidence>
<evidence type="ECO:0000256" key="3">
    <source>
        <dbReference type="ARBA" id="ARBA00022603"/>
    </source>
</evidence>
<comment type="catalytic activity">
    <reaction evidence="1">
        <text>L-glutamyl-[protein] + S-adenosyl-L-methionine = [protein]-L-glutamate 5-O-methyl ester + S-adenosyl-L-homocysteine</text>
        <dbReference type="Rhea" id="RHEA:24452"/>
        <dbReference type="Rhea" id="RHEA-COMP:10208"/>
        <dbReference type="Rhea" id="RHEA-COMP:10311"/>
        <dbReference type="ChEBI" id="CHEBI:29973"/>
        <dbReference type="ChEBI" id="CHEBI:57856"/>
        <dbReference type="ChEBI" id="CHEBI:59789"/>
        <dbReference type="ChEBI" id="CHEBI:82795"/>
        <dbReference type="EC" id="2.1.1.80"/>
    </reaction>
</comment>
<dbReference type="Pfam" id="PF01739">
    <property type="entry name" value="CheR"/>
    <property type="match status" value="1"/>
</dbReference>
<dbReference type="InterPro" id="IPR000780">
    <property type="entry name" value="CheR_MeTrfase"/>
</dbReference>
<evidence type="ECO:0000256" key="1">
    <source>
        <dbReference type="ARBA" id="ARBA00001541"/>
    </source>
</evidence>
<name>A0AAW9S4M4_9BACT</name>
<reference evidence="7 8" key="1">
    <citation type="submission" date="2024-04" db="EMBL/GenBank/DDBJ databases">
        <title>Novel genus in family Flammeovirgaceae.</title>
        <authorList>
            <person name="Nguyen T.H."/>
            <person name="Vuong T.Q."/>
            <person name="Le H."/>
            <person name="Kim S.-G."/>
        </authorList>
    </citation>
    <scope>NUCLEOTIDE SEQUENCE [LARGE SCALE GENOMIC DNA]</scope>
    <source>
        <strain evidence="7 8">JCM 23209</strain>
    </source>
</reference>
<comment type="caution">
    <text evidence="7">The sequence shown here is derived from an EMBL/GenBank/DDBJ whole genome shotgun (WGS) entry which is preliminary data.</text>
</comment>
<dbReference type="Gene3D" id="1.10.155.10">
    <property type="entry name" value="Chemotaxis receptor methyltransferase CheR, N-terminal domain"/>
    <property type="match status" value="1"/>
</dbReference>
<dbReference type="RefSeq" id="WP_346822930.1">
    <property type="nucleotide sequence ID" value="NZ_JBDKWZ010000012.1"/>
</dbReference>
<dbReference type="EMBL" id="JBDKWZ010000012">
    <property type="protein sequence ID" value="MEN7550150.1"/>
    <property type="molecule type" value="Genomic_DNA"/>
</dbReference>
<dbReference type="InterPro" id="IPR022641">
    <property type="entry name" value="CheR_N"/>
</dbReference>
<organism evidence="7 8">
    <name type="scientific">Rapidithrix thailandica</name>
    <dbReference type="NCBI Taxonomy" id="413964"/>
    <lineage>
        <taxon>Bacteria</taxon>
        <taxon>Pseudomonadati</taxon>
        <taxon>Bacteroidota</taxon>
        <taxon>Cytophagia</taxon>
        <taxon>Cytophagales</taxon>
        <taxon>Flammeovirgaceae</taxon>
        <taxon>Rapidithrix</taxon>
    </lineage>
</organism>
<gene>
    <name evidence="7" type="ORF">AAG747_19680</name>
</gene>
<evidence type="ECO:0000256" key="5">
    <source>
        <dbReference type="ARBA" id="ARBA00022691"/>
    </source>
</evidence>
<evidence type="ECO:0000256" key="4">
    <source>
        <dbReference type="ARBA" id="ARBA00022679"/>
    </source>
</evidence>
<sequence>MPENNYFSATKTMHEIEINEIRRLTKIIQDNYGFDFKDYAISSFRRRISRIIDLYKFKSVDALINRLNSQPEFFEEFLSEITVNVTEMYRDPSFWKEIRDHVIPQILLNNNKLSIWHAGCSSGEEVYSMCILLEEMGLLDKANVIATDIDTAIISRAKQGKISKKNMVLNDKNYHRFGGNSSLDKYFDEDRESYTLKSDLLNKVSFRKHDLVKGFVFSKFDLVLCRNVMIYFNQTLQNNVLYKLHESLFKYGYLAIGSKESLIWCDIANKFLVVNNEEKIYRKIKE</sequence>
<dbReference type="SUPFAM" id="SSF53335">
    <property type="entry name" value="S-adenosyl-L-methionine-dependent methyltransferases"/>
    <property type="match status" value="1"/>
</dbReference>
<dbReference type="EC" id="2.1.1.80" evidence="2"/>
<dbReference type="Pfam" id="PF03705">
    <property type="entry name" value="CheR_N"/>
    <property type="match status" value="1"/>
</dbReference>
<dbReference type="SMART" id="SM00138">
    <property type="entry name" value="MeTrc"/>
    <property type="match status" value="1"/>
</dbReference>
<dbReference type="InterPro" id="IPR050903">
    <property type="entry name" value="Bact_Chemotaxis_MeTrfase"/>
</dbReference>
<evidence type="ECO:0000256" key="2">
    <source>
        <dbReference type="ARBA" id="ARBA00012534"/>
    </source>
</evidence>
<dbReference type="PANTHER" id="PTHR24422:SF8">
    <property type="entry name" value="CHEMOTAXIS PROTEIN"/>
    <property type="match status" value="1"/>
</dbReference>
<keyword evidence="4" id="KW-0808">Transferase</keyword>